<gene>
    <name evidence="1" type="ORF">VSR83_06860</name>
</gene>
<dbReference type="EMBL" id="JAYMRU010000004">
    <property type="protein sequence ID" value="MEM5399808.1"/>
    <property type="molecule type" value="Genomic_DNA"/>
</dbReference>
<dbReference type="Proteomes" id="UP001392318">
    <property type="component" value="Unassembled WGS sequence"/>
</dbReference>
<comment type="caution">
    <text evidence="1">The sequence shown here is derived from an EMBL/GenBank/DDBJ whole genome shotgun (WGS) entry which is preliminary data.</text>
</comment>
<reference evidence="1" key="1">
    <citation type="submission" date="2024-01" db="EMBL/GenBank/DDBJ databases">
        <title>The diversity of rhizobia nodulating Mimosa spp. in eleven states of Brazil covering several biomes is determined by host plant, location, and edaphic factors.</title>
        <authorList>
            <person name="Rouws L."/>
            <person name="Barauna A."/>
            <person name="Beukes C."/>
            <person name="De Faria S.M."/>
            <person name="Gross E."/>
            <person name="Dos Reis Junior F.B."/>
            <person name="Simon M."/>
            <person name="Maluk M."/>
            <person name="Odee D.W."/>
            <person name="Kenicer G."/>
            <person name="Young J.P.W."/>
            <person name="Reis V.M."/>
            <person name="Zilli J."/>
            <person name="James E.K."/>
        </authorList>
    </citation>
    <scope>NUCLEOTIDE SEQUENCE</scope>
    <source>
        <strain evidence="1">JPY452</strain>
    </source>
</reference>
<sequence>MQRKFDDLLLGSIELFCQAAELGSFTLAANAASVTPAAVSRSVARLEERLGVRLFVRTTRQIRLTDAGRRYFEQCRQALSQLVDAEREVTGEQTTPAGVLRISMPTPYGHYRVLPLLPAFRERYPEVQVDTHLSNRNIDFADEGFDLAIRGRAPADSNLVARKLEDAEMVVVATPAYLKRAGVPKTVADLQSHECIQFELPSSGRHLAWTFDGNANEDGDVITSGSYGTSGDALAGVTLARAGAGLFQTYRFVVADDLREGRLVEVLREEGGRTRPFILLYPHARYLTSRVRAFVDFLVEELAAPALAPKAKIGVAKR</sequence>
<keyword evidence="2" id="KW-1185">Reference proteome</keyword>
<protein>
    <submittedName>
        <fullName evidence="1">LysR substrate-binding domain-containing protein</fullName>
    </submittedName>
</protein>
<proteinExistence type="predicted"/>
<organism evidence="1 2">
    <name type="scientific">Paraburkholderia unamae</name>
    <dbReference type="NCBI Taxonomy" id="219649"/>
    <lineage>
        <taxon>Bacteria</taxon>
        <taxon>Pseudomonadati</taxon>
        <taxon>Pseudomonadota</taxon>
        <taxon>Betaproteobacteria</taxon>
        <taxon>Burkholderiales</taxon>
        <taxon>Burkholderiaceae</taxon>
        <taxon>Paraburkholderia</taxon>
    </lineage>
</organism>
<evidence type="ECO:0000313" key="1">
    <source>
        <dbReference type="EMBL" id="MEM5399808.1"/>
    </source>
</evidence>
<accession>A0ACC6RDW3</accession>
<evidence type="ECO:0000313" key="2">
    <source>
        <dbReference type="Proteomes" id="UP001392318"/>
    </source>
</evidence>
<name>A0ACC6RDW3_9BURK</name>